<accession>K0YX12</accession>
<sequence length="40" mass="4300">MGVAVINRTPDKLSLANHRCGQKEVSILLKGNVTSLCGLY</sequence>
<dbReference type="EMBL" id="AGWQ01000002">
    <property type="protein sequence ID" value="EJZ88271.1"/>
    <property type="molecule type" value="Genomic_DNA"/>
</dbReference>
<name>K0YX12_9ACTO</name>
<proteinExistence type="predicted"/>
<keyword evidence="2" id="KW-1185">Reference proteome</keyword>
<dbReference type="HOGENOM" id="CLU_3283628_0_0_11"/>
<dbReference type="Proteomes" id="UP000003994">
    <property type="component" value="Unassembled WGS sequence"/>
</dbReference>
<evidence type="ECO:0000313" key="1">
    <source>
        <dbReference type="EMBL" id="EJZ88271.1"/>
    </source>
</evidence>
<reference evidence="1 2" key="1">
    <citation type="submission" date="2012-07" db="EMBL/GenBank/DDBJ databases">
        <title>The Genome Sequence of Actinomyces turicensis ACS-279-V-COL4.</title>
        <authorList>
            <consortium name="The Broad Institute Genome Sequencing Platform"/>
            <person name="Earl A."/>
            <person name="Ward D."/>
            <person name="Feldgarden M."/>
            <person name="Gevers D."/>
            <person name="Saerens B."/>
            <person name="Vaneechoutte M."/>
            <person name="Walker B."/>
            <person name="Young S.K."/>
            <person name="Zeng Q."/>
            <person name="Gargeya S."/>
            <person name="Fitzgerald M."/>
            <person name="Haas B."/>
            <person name="Abouelleil A."/>
            <person name="Alvarado L."/>
            <person name="Arachchi H.M."/>
            <person name="Berlin A."/>
            <person name="Chapman S.B."/>
            <person name="Goldberg J."/>
            <person name="Griggs A."/>
            <person name="Gujja S."/>
            <person name="Hansen M."/>
            <person name="Howarth C."/>
            <person name="Imamovic A."/>
            <person name="Larimer J."/>
            <person name="McCowen C."/>
            <person name="Montmayeur A."/>
            <person name="Murphy C."/>
            <person name="Neiman D."/>
            <person name="Pearson M."/>
            <person name="Priest M."/>
            <person name="Roberts A."/>
            <person name="Saif S."/>
            <person name="Shea T."/>
            <person name="Sisk P."/>
            <person name="Sykes S."/>
            <person name="Wortman J."/>
            <person name="Nusbaum C."/>
            <person name="Birren B."/>
        </authorList>
    </citation>
    <scope>NUCLEOTIDE SEQUENCE [LARGE SCALE GENOMIC DNA]</scope>
    <source>
        <strain evidence="1 2">ACS-279-V-Col4</strain>
    </source>
</reference>
<gene>
    <name evidence="1" type="ORF">HMPREF9241_00132</name>
</gene>
<protein>
    <submittedName>
        <fullName evidence="1">Uncharacterized protein</fullName>
    </submittedName>
</protein>
<organism evidence="1 2">
    <name type="scientific">Schaalia turicensis ACS-279-V-Col4</name>
    <dbReference type="NCBI Taxonomy" id="883077"/>
    <lineage>
        <taxon>Bacteria</taxon>
        <taxon>Bacillati</taxon>
        <taxon>Actinomycetota</taxon>
        <taxon>Actinomycetes</taxon>
        <taxon>Actinomycetales</taxon>
        <taxon>Actinomycetaceae</taxon>
        <taxon>Schaalia</taxon>
    </lineage>
</organism>
<evidence type="ECO:0000313" key="2">
    <source>
        <dbReference type="Proteomes" id="UP000003994"/>
    </source>
</evidence>
<dbReference type="AlphaFoldDB" id="K0YX12"/>
<comment type="caution">
    <text evidence="1">The sequence shown here is derived from an EMBL/GenBank/DDBJ whole genome shotgun (WGS) entry which is preliminary data.</text>
</comment>